<accession>A0AAU7UCW8</accession>
<dbReference type="InterPro" id="IPR036374">
    <property type="entry name" value="OxRdtase_Mopterin-bd_sf"/>
</dbReference>
<name>A0AAU7UCW8_9DEIO</name>
<dbReference type="Pfam" id="PF00174">
    <property type="entry name" value="Oxidored_molyb"/>
    <property type="match status" value="1"/>
</dbReference>
<protein>
    <submittedName>
        <fullName evidence="2">Molybdopterin-dependent oxidoreductase</fullName>
    </submittedName>
</protein>
<dbReference type="EMBL" id="CP158299">
    <property type="protein sequence ID" value="XBV86319.1"/>
    <property type="molecule type" value="Genomic_DNA"/>
</dbReference>
<proteinExistence type="predicted"/>
<gene>
    <name evidence="2" type="ORF">ABOD76_08410</name>
</gene>
<dbReference type="AlphaFoldDB" id="A0AAU7UCW8"/>
<evidence type="ECO:0000259" key="1">
    <source>
        <dbReference type="Pfam" id="PF00174"/>
    </source>
</evidence>
<sequence length="186" mass="20695">MLNVRRRVWVSVLVLAVLALSVGLVMSRQRSRATDGFVYLHGVLKVAASADQTVLLTLRGPGGQRRYTRAQLEALPAVRYRAFQPQLKQDFEYVGVPLRDLAALVGLTGQPLQLQASDNFSTTIQPNDYQDHPVMLAYQADGHPIDIQQKGPLLAVFPNLDEPARFPNPVYGSRWAWYVERIGGGQ</sequence>
<evidence type="ECO:0000313" key="2">
    <source>
        <dbReference type="EMBL" id="XBV86319.1"/>
    </source>
</evidence>
<feature type="domain" description="Oxidoreductase molybdopterin-binding" evidence="1">
    <location>
        <begin position="71"/>
        <end position="159"/>
    </location>
</feature>
<organism evidence="2">
    <name type="scientific">Deinococcus sonorensis KR-87</name>
    <dbReference type="NCBI Taxonomy" id="694439"/>
    <lineage>
        <taxon>Bacteria</taxon>
        <taxon>Thermotogati</taxon>
        <taxon>Deinococcota</taxon>
        <taxon>Deinococci</taxon>
        <taxon>Deinococcales</taxon>
        <taxon>Deinococcaceae</taxon>
        <taxon>Deinococcus</taxon>
    </lineage>
</organism>
<dbReference type="KEGG" id="dsc:ABOD76_08410"/>
<dbReference type="InterPro" id="IPR000572">
    <property type="entry name" value="OxRdtase_Mopterin-bd_dom"/>
</dbReference>
<reference evidence="2" key="1">
    <citation type="submission" date="2024-06" db="EMBL/GenBank/DDBJ databases">
        <title>Draft Genome Sequence of Deinococcus sonorensis Type Strain KR-87, a Biofilm Producing Representative of the Genus Deinococcus.</title>
        <authorList>
            <person name="Boren L.S."/>
            <person name="Grosso R.A."/>
            <person name="Hugenberg-Cox A.N."/>
            <person name="Hill J.T.E."/>
            <person name="Albert C.M."/>
            <person name="Tuohy J.M."/>
        </authorList>
    </citation>
    <scope>NUCLEOTIDE SEQUENCE</scope>
    <source>
        <strain evidence="2">KR-87</strain>
    </source>
</reference>
<dbReference type="Gene3D" id="3.90.420.10">
    <property type="entry name" value="Oxidoreductase, molybdopterin-binding domain"/>
    <property type="match status" value="1"/>
</dbReference>
<dbReference type="RefSeq" id="WP_350244385.1">
    <property type="nucleotide sequence ID" value="NZ_CP158299.1"/>
</dbReference>
<dbReference type="SUPFAM" id="SSF56524">
    <property type="entry name" value="Oxidoreductase molybdopterin-binding domain"/>
    <property type="match status" value="1"/>
</dbReference>